<dbReference type="Pfam" id="PF13419">
    <property type="entry name" value="HAD_2"/>
    <property type="match status" value="1"/>
</dbReference>
<dbReference type="InterPro" id="IPR006439">
    <property type="entry name" value="HAD-SF_hydro_IA"/>
</dbReference>
<dbReference type="InterPro" id="IPR041492">
    <property type="entry name" value="HAD_2"/>
</dbReference>
<accession>A0ABU7LZB8</accession>
<keyword evidence="2" id="KW-1185">Reference proteome</keyword>
<keyword evidence="1" id="KW-0378">Hydrolase</keyword>
<dbReference type="PANTHER" id="PTHR43434">
    <property type="entry name" value="PHOSPHOGLYCOLATE PHOSPHATASE"/>
    <property type="match status" value="1"/>
</dbReference>
<dbReference type="InterPro" id="IPR050155">
    <property type="entry name" value="HAD-like_hydrolase_sf"/>
</dbReference>
<sequence>MSAPLALFDLDGTLVDSRRLIHASMDDAFRLNGLGGCAYDHVRTIVGIELSAAIRLLLPDDAEDALVDGVFNTFRETFVRLREEDASLESLYPGARHILETLATDGWVLGVATGKPRRGLDHILTTHDLGGVFATLNTSCTGPGKPDPRMVNDALRETGLASDACVMIGDTSHDIAMAVNAKVRGAGVTWGFHTREEIEAAGAHDIHDDFACLQRGLDRFARGRKEVAA</sequence>
<dbReference type="NCBIfam" id="TIGR01549">
    <property type="entry name" value="HAD-SF-IA-v1"/>
    <property type="match status" value="1"/>
</dbReference>
<dbReference type="InterPro" id="IPR036412">
    <property type="entry name" value="HAD-like_sf"/>
</dbReference>
<name>A0ABU7LZB8_9PROT</name>
<dbReference type="PANTHER" id="PTHR43434:SF24">
    <property type="entry name" value="HYDROLASE-RELATED"/>
    <property type="match status" value="1"/>
</dbReference>
<dbReference type="InterPro" id="IPR023198">
    <property type="entry name" value="PGP-like_dom2"/>
</dbReference>
<dbReference type="SUPFAM" id="SSF56784">
    <property type="entry name" value="HAD-like"/>
    <property type="match status" value="1"/>
</dbReference>
<dbReference type="SFLD" id="SFLDS00003">
    <property type="entry name" value="Haloacid_Dehalogenase"/>
    <property type="match status" value="1"/>
</dbReference>
<proteinExistence type="predicted"/>
<gene>
    <name evidence="1" type="ORF">V0U35_09460</name>
</gene>
<protein>
    <submittedName>
        <fullName evidence="1">HAD-IA family hydrolase</fullName>
    </submittedName>
</protein>
<dbReference type="InterPro" id="IPR023214">
    <property type="entry name" value="HAD_sf"/>
</dbReference>
<dbReference type="RefSeq" id="WP_330196461.1">
    <property type="nucleotide sequence ID" value="NZ_JAZDRO010000003.1"/>
</dbReference>
<dbReference type="Gene3D" id="1.10.150.240">
    <property type="entry name" value="Putative phosphatase, domain 2"/>
    <property type="match status" value="1"/>
</dbReference>
<organism evidence="1 2">
    <name type="scientific">Hyphobacterium marinum</name>
    <dbReference type="NCBI Taxonomy" id="3116574"/>
    <lineage>
        <taxon>Bacteria</taxon>
        <taxon>Pseudomonadati</taxon>
        <taxon>Pseudomonadota</taxon>
        <taxon>Alphaproteobacteria</taxon>
        <taxon>Maricaulales</taxon>
        <taxon>Maricaulaceae</taxon>
        <taxon>Hyphobacterium</taxon>
    </lineage>
</organism>
<dbReference type="Proteomes" id="UP001310692">
    <property type="component" value="Unassembled WGS sequence"/>
</dbReference>
<comment type="caution">
    <text evidence="1">The sequence shown here is derived from an EMBL/GenBank/DDBJ whole genome shotgun (WGS) entry which is preliminary data.</text>
</comment>
<dbReference type="Gene3D" id="3.40.50.1000">
    <property type="entry name" value="HAD superfamily/HAD-like"/>
    <property type="match status" value="1"/>
</dbReference>
<evidence type="ECO:0000313" key="1">
    <source>
        <dbReference type="EMBL" id="MEE2566907.1"/>
    </source>
</evidence>
<dbReference type="GO" id="GO:0016787">
    <property type="term" value="F:hydrolase activity"/>
    <property type="evidence" value="ECO:0007669"/>
    <property type="project" value="UniProtKB-KW"/>
</dbReference>
<reference evidence="1 2" key="1">
    <citation type="submission" date="2024-01" db="EMBL/GenBank/DDBJ databases">
        <title>Hyphobacterium bacterium isolated from marine sediment.</title>
        <authorList>
            <person name="Zhao S."/>
        </authorList>
    </citation>
    <scope>NUCLEOTIDE SEQUENCE [LARGE SCALE GENOMIC DNA]</scope>
    <source>
        <strain evidence="1 2">Y60-23</strain>
    </source>
</reference>
<dbReference type="SFLD" id="SFLDG01129">
    <property type="entry name" value="C1.5:_HAD__Beta-PGM__Phosphata"/>
    <property type="match status" value="1"/>
</dbReference>
<dbReference type="EMBL" id="JAZDRO010000003">
    <property type="protein sequence ID" value="MEE2566907.1"/>
    <property type="molecule type" value="Genomic_DNA"/>
</dbReference>
<evidence type="ECO:0000313" key="2">
    <source>
        <dbReference type="Proteomes" id="UP001310692"/>
    </source>
</evidence>